<dbReference type="InterPro" id="IPR053294">
    <property type="entry name" value="RBM_PWI_domain"/>
</dbReference>
<feature type="region of interest" description="Disordered" evidence="2">
    <location>
        <begin position="853"/>
        <end position="932"/>
    </location>
</feature>
<dbReference type="InterPro" id="IPR034268">
    <property type="entry name" value="RBM25_RRM"/>
</dbReference>
<dbReference type="Pfam" id="PF00076">
    <property type="entry name" value="RRM_1"/>
    <property type="match status" value="1"/>
</dbReference>
<keyword evidence="6" id="KW-1185">Reference proteome</keyword>
<feature type="compositionally biased region" description="Basic and acidic residues" evidence="2">
    <location>
        <begin position="519"/>
        <end position="531"/>
    </location>
</feature>
<dbReference type="PANTHER" id="PTHR47334">
    <property type="entry name" value="SPLICING FACTOR PWI DOMAIN-CONTAINING PROTEIN / RNA RECOGNITION MOTIF (RRM)-CONTAINING PROTEIN"/>
    <property type="match status" value="1"/>
</dbReference>
<dbReference type="CDD" id="cd12446">
    <property type="entry name" value="RRM_RBM25"/>
    <property type="match status" value="1"/>
</dbReference>
<comment type="caution">
    <text evidence="5">The sequence shown here is derived from an EMBL/GenBank/DDBJ whole genome shotgun (WGS) entry which is preliminary data.</text>
</comment>
<feature type="compositionally biased region" description="Basic and acidic residues" evidence="2">
    <location>
        <begin position="654"/>
        <end position="714"/>
    </location>
</feature>
<proteinExistence type="predicted"/>
<feature type="domain" description="PWI" evidence="4">
    <location>
        <begin position="1047"/>
        <end position="1144"/>
    </location>
</feature>
<dbReference type="InterPro" id="IPR000504">
    <property type="entry name" value="RRM_dom"/>
</dbReference>
<dbReference type="PANTHER" id="PTHR47334:SF2">
    <property type="entry name" value="RNA-BINDING MOTIF PROTEIN 25"/>
    <property type="match status" value="1"/>
</dbReference>
<dbReference type="EMBL" id="JAGKQH010000018">
    <property type="protein sequence ID" value="KAG6573745.1"/>
    <property type="molecule type" value="Genomic_DNA"/>
</dbReference>
<dbReference type="Proteomes" id="UP000685013">
    <property type="component" value="Chromosome 18"/>
</dbReference>
<sequence length="1144" mass="128786">MEKVRHISGDFGVVEVDKSSDDRVLERRKLGHVSRDLGVVEVVKSSDDRVPERRKSGHILEDLGVVEVGNLSDDHVPKRRKLCHISRDLGVVEVGKSSDDRVPERRKLGHILEDLGVVEVGNLSDDHVPKRRKGSEIVSTVPSFLPSLLHLHSLGHDNLKDWSGSLRLPPDLFSSSMADSSSPPATLDSNPQAAEPENPNPQAKKPESAASSFPPTQSLPPAPISVGINPTLHSPLVSTPQPPPSLPYGPPPGTVAVPPTAPSFRPVPLGVHQFSPMPGTGMLNPSYPNPGVQPPGVSSVPAPAPGMASGVTGAVPVPAPQQMMAYQVPPGQVPNPAMRPYATMPNGFAAATPQGAFLPPGVPRFASPFPGMIRTPFPPRPPGAMGMMPGMPRPPVPGIPGVRPIIPPVVRPAILPSVTPAEKPQTTIYIGRIAQSVENDFMLSLLQLCGPVKSWKRAQDPSDGTPRTFGFCEFESAEGVLRALRLLTKLNIDGQELVLKGTQATRDYLKRYVEKKAENSKKLKETQVSETKEEEADAANVAKNETSKPPAEDSKEDRDSGEKEDHDIACSAVLSDEDREADREASEKLTNALEERLKSRPLPPPPLLTTADVSGNSSAEPSAKLKDGEYDVDILKSDAADDRNDDDSTSDNKQTSEQHDKPETSSPDRSRRYDRRSRERDRERDLKRDKEREIERYERETERERARKEREQRRKIEEIERQYEECLKEWEYREREREKQRQYEKEREKEKERKRKKEILYDEDDEDDDSRRKWRRGALEEKRKKRSREKEDDSVDRQREEEEIAEAKRKAEEEQLQKLRDPPKLLPVQMMNINEKIVLPEEPANEIKFLTSERDSELDSGRENHIGDGFLQNGSGDELNIIPSETRQSEGLPAKRLGFGIVGSGKRTTVPSVFHEEDDEAQKEKKMRPLVPIDYSAEELQAVQPSSTGALPPNLAAAAEFAKRISNVNSKEEKPDSERERGRRPSERSSQRDRDRNDEDTYRSKDENKTTDRDRERDRVLDKVKTPDNKKLLDAKQLIDMIPKTKEELFSYDINWAIYEKHALHERMRPWISKKITEFLGEEETTLVDYIVSSTQEHVKASQMLELLQSILDEEAEMFVLKMWRMLIFEIKKVETGLAFRSKA</sequence>
<feature type="compositionally biased region" description="Basic and acidic residues" evidence="2">
    <location>
        <begin position="777"/>
        <end position="823"/>
    </location>
</feature>
<reference evidence="5 6" key="1">
    <citation type="journal article" date="2021" name="Hortic Res">
        <title>The domestication of Cucurbita argyrosperma as revealed by the genome of its wild relative.</title>
        <authorList>
            <person name="Barrera-Redondo J."/>
            <person name="Sanchez-de la Vega G."/>
            <person name="Aguirre-Liguori J.A."/>
            <person name="Castellanos-Morales G."/>
            <person name="Gutierrez-Guerrero Y.T."/>
            <person name="Aguirre-Dugua X."/>
            <person name="Aguirre-Planter E."/>
            <person name="Tenaillon M.I."/>
            <person name="Lira-Saade R."/>
            <person name="Eguiarte L.E."/>
        </authorList>
    </citation>
    <scope>NUCLEOTIDE SEQUENCE [LARGE SCALE GENOMIC DNA]</scope>
    <source>
        <strain evidence="5">JBR-2021</strain>
    </source>
</reference>
<feature type="region of interest" description="Disordered" evidence="2">
    <location>
        <begin position="966"/>
        <end position="1023"/>
    </location>
</feature>
<evidence type="ECO:0000259" key="4">
    <source>
        <dbReference type="PROSITE" id="PS51025"/>
    </source>
</evidence>
<evidence type="ECO:0000313" key="6">
    <source>
        <dbReference type="Proteomes" id="UP000685013"/>
    </source>
</evidence>
<evidence type="ECO:0000256" key="1">
    <source>
        <dbReference type="PROSITE-ProRule" id="PRU00176"/>
    </source>
</evidence>
<dbReference type="SMART" id="SM00311">
    <property type="entry name" value="PWI"/>
    <property type="match status" value="1"/>
</dbReference>
<organism evidence="5 6">
    <name type="scientific">Cucurbita argyrosperma subsp. sororia</name>
    <dbReference type="NCBI Taxonomy" id="37648"/>
    <lineage>
        <taxon>Eukaryota</taxon>
        <taxon>Viridiplantae</taxon>
        <taxon>Streptophyta</taxon>
        <taxon>Embryophyta</taxon>
        <taxon>Tracheophyta</taxon>
        <taxon>Spermatophyta</taxon>
        <taxon>Magnoliopsida</taxon>
        <taxon>eudicotyledons</taxon>
        <taxon>Gunneridae</taxon>
        <taxon>Pentapetalae</taxon>
        <taxon>rosids</taxon>
        <taxon>fabids</taxon>
        <taxon>Cucurbitales</taxon>
        <taxon>Cucurbitaceae</taxon>
        <taxon>Cucurbiteae</taxon>
        <taxon>Cucurbita</taxon>
    </lineage>
</organism>
<feature type="compositionally biased region" description="Pro residues" evidence="2">
    <location>
        <begin position="240"/>
        <end position="253"/>
    </location>
</feature>
<evidence type="ECO:0000313" key="5">
    <source>
        <dbReference type="EMBL" id="KAG6573745.1"/>
    </source>
</evidence>
<evidence type="ECO:0000259" key="3">
    <source>
        <dbReference type="PROSITE" id="PS50102"/>
    </source>
</evidence>
<feature type="compositionally biased region" description="Polar residues" evidence="2">
    <location>
        <begin position="611"/>
        <end position="620"/>
    </location>
</feature>
<feature type="compositionally biased region" description="Basic and acidic residues" evidence="2">
    <location>
        <begin position="623"/>
        <end position="642"/>
    </location>
</feature>
<feature type="compositionally biased region" description="Basic and acidic residues" evidence="2">
    <location>
        <begin position="734"/>
        <end position="751"/>
    </location>
</feature>
<dbReference type="AlphaFoldDB" id="A0AAV6M2L8"/>
<feature type="domain" description="RRM" evidence="3">
    <location>
        <begin position="426"/>
        <end position="511"/>
    </location>
</feature>
<feature type="compositionally biased region" description="Basic and acidic residues" evidence="2">
    <location>
        <begin position="550"/>
        <end position="568"/>
    </location>
</feature>
<dbReference type="PROSITE" id="PS51025">
    <property type="entry name" value="PWI"/>
    <property type="match status" value="1"/>
</dbReference>
<dbReference type="GO" id="GO:0003723">
    <property type="term" value="F:RNA binding"/>
    <property type="evidence" value="ECO:0007669"/>
    <property type="project" value="UniProtKB-UniRule"/>
</dbReference>
<evidence type="ECO:0000256" key="2">
    <source>
        <dbReference type="SAM" id="MobiDB-lite"/>
    </source>
</evidence>
<dbReference type="PROSITE" id="PS50102">
    <property type="entry name" value="RRM"/>
    <property type="match status" value="1"/>
</dbReference>
<protein>
    <submittedName>
        <fullName evidence="5">RNA-binding protein 25</fullName>
    </submittedName>
</protein>
<feature type="non-terminal residue" evidence="5">
    <location>
        <position position="1"/>
    </location>
</feature>
<dbReference type="Pfam" id="PF01480">
    <property type="entry name" value="PWI"/>
    <property type="match status" value="1"/>
</dbReference>
<feature type="region of interest" description="Disordered" evidence="2">
    <location>
        <begin position="734"/>
        <end position="823"/>
    </location>
</feature>
<feature type="compositionally biased region" description="Basic and acidic residues" evidence="2">
    <location>
        <begin position="580"/>
        <end position="598"/>
    </location>
</feature>
<feature type="compositionally biased region" description="Low complexity" evidence="2">
    <location>
        <begin position="174"/>
        <end position="203"/>
    </location>
</feature>
<gene>
    <name evidence="5" type="primary">Rbm25</name>
    <name evidence="5" type="ORF">SDJN03_27632</name>
</gene>
<dbReference type="SMART" id="SM00360">
    <property type="entry name" value="RRM"/>
    <property type="match status" value="1"/>
</dbReference>
<keyword evidence="1" id="KW-0694">RNA-binding</keyword>
<feature type="region of interest" description="Disordered" evidence="2">
    <location>
        <begin position="519"/>
        <end position="714"/>
    </location>
</feature>
<dbReference type="InterPro" id="IPR002483">
    <property type="entry name" value="PWI_dom"/>
</dbReference>
<name>A0AAV6M2L8_9ROSI</name>
<dbReference type="FunFam" id="1.20.1390.10:FF:000008">
    <property type="entry name" value="RNA Binding Motif protein homolog"/>
    <property type="match status" value="1"/>
</dbReference>
<feature type="compositionally biased region" description="Basic and acidic residues" evidence="2">
    <location>
        <begin position="970"/>
        <end position="1023"/>
    </location>
</feature>
<feature type="region of interest" description="Disordered" evidence="2">
    <location>
        <begin position="173"/>
        <end position="254"/>
    </location>
</feature>
<feature type="compositionally biased region" description="Basic and acidic residues" evidence="2">
    <location>
        <begin position="853"/>
        <end position="866"/>
    </location>
</feature>
<accession>A0AAV6M2L8</accession>